<dbReference type="PANTHER" id="PTHR43861">
    <property type="entry name" value="TRANS-ACONITATE 2-METHYLTRANSFERASE-RELATED"/>
    <property type="match status" value="1"/>
</dbReference>
<protein>
    <recommendedName>
        <fullName evidence="2">Methyltransferase type 11 domain-containing protein</fullName>
    </recommendedName>
</protein>
<dbReference type="SUPFAM" id="SSF53335">
    <property type="entry name" value="S-adenosyl-L-methionine-dependent methyltransferases"/>
    <property type="match status" value="1"/>
</dbReference>
<evidence type="ECO:0000313" key="3">
    <source>
        <dbReference type="EMBL" id="KKM73870.1"/>
    </source>
</evidence>
<dbReference type="CDD" id="cd02440">
    <property type="entry name" value="AdoMet_MTases"/>
    <property type="match status" value="1"/>
</dbReference>
<comment type="caution">
    <text evidence="3">The sequence shown here is derived from an EMBL/GenBank/DDBJ whole genome shotgun (WGS) entry which is preliminary data.</text>
</comment>
<dbReference type="EMBL" id="LAZR01009232">
    <property type="protein sequence ID" value="KKM73870.1"/>
    <property type="molecule type" value="Genomic_DNA"/>
</dbReference>
<sequence>MNEKITTLLREARTVLQTAAEPIDWAARMLNNKHGYPPLRLRQQVGDLSDFEGSSSEYVAYLKLLCNLKSGDSLLDIGCGCGLILADTSGIGGLLECIKPGSYAGMDINRDAVSWCERHLQGPRCLFIQLPFLDGKRLPGTDCSVDVVLAKSLFTHLLKEETISYLEEIKRLLKPGGRCLATFFLQDDKEFIGKYTFRYRHKNVSYERDAKPRLAVAYEMNYLSKLIKRLGFSHEVWYGTWRGNGRGLSFQDIIVMRRQQ</sequence>
<name>A0A0F9MB32_9ZZZZ</name>
<dbReference type="Gene3D" id="3.40.50.150">
    <property type="entry name" value="Vaccinia Virus protein VP39"/>
    <property type="match status" value="1"/>
</dbReference>
<organism evidence="3">
    <name type="scientific">marine sediment metagenome</name>
    <dbReference type="NCBI Taxonomy" id="412755"/>
    <lineage>
        <taxon>unclassified sequences</taxon>
        <taxon>metagenomes</taxon>
        <taxon>ecological metagenomes</taxon>
    </lineage>
</organism>
<feature type="domain" description="Methyltransferase type 11" evidence="2">
    <location>
        <begin position="75"/>
        <end position="180"/>
    </location>
</feature>
<dbReference type="PANTHER" id="PTHR43861:SF3">
    <property type="entry name" value="PUTATIVE (AFU_ORTHOLOGUE AFUA_2G14390)-RELATED"/>
    <property type="match status" value="1"/>
</dbReference>
<dbReference type="InterPro" id="IPR013216">
    <property type="entry name" value="Methyltransf_11"/>
</dbReference>
<gene>
    <name evidence="3" type="ORF">LCGC14_1406080</name>
</gene>
<evidence type="ECO:0000256" key="1">
    <source>
        <dbReference type="ARBA" id="ARBA00022679"/>
    </source>
</evidence>
<dbReference type="GO" id="GO:0008757">
    <property type="term" value="F:S-adenosylmethionine-dependent methyltransferase activity"/>
    <property type="evidence" value="ECO:0007669"/>
    <property type="project" value="InterPro"/>
</dbReference>
<accession>A0A0F9MB32</accession>
<proteinExistence type="predicted"/>
<keyword evidence="1" id="KW-0808">Transferase</keyword>
<reference evidence="3" key="1">
    <citation type="journal article" date="2015" name="Nature">
        <title>Complex archaea that bridge the gap between prokaryotes and eukaryotes.</title>
        <authorList>
            <person name="Spang A."/>
            <person name="Saw J.H."/>
            <person name="Jorgensen S.L."/>
            <person name="Zaremba-Niedzwiedzka K."/>
            <person name="Martijn J."/>
            <person name="Lind A.E."/>
            <person name="van Eijk R."/>
            <person name="Schleper C."/>
            <person name="Guy L."/>
            <person name="Ettema T.J."/>
        </authorList>
    </citation>
    <scope>NUCLEOTIDE SEQUENCE</scope>
</reference>
<dbReference type="Pfam" id="PF08241">
    <property type="entry name" value="Methyltransf_11"/>
    <property type="match status" value="1"/>
</dbReference>
<dbReference type="AlphaFoldDB" id="A0A0F9MB32"/>
<dbReference type="InterPro" id="IPR029063">
    <property type="entry name" value="SAM-dependent_MTases_sf"/>
</dbReference>
<evidence type="ECO:0000259" key="2">
    <source>
        <dbReference type="Pfam" id="PF08241"/>
    </source>
</evidence>